<evidence type="ECO:0000313" key="10">
    <source>
        <dbReference type="EMBL" id="OUQ33268.1"/>
    </source>
</evidence>
<feature type="domain" description="OmpR/PhoB-type" evidence="9">
    <location>
        <begin position="127"/>
        <end position="226"/>
    </location>
</feature>
<accession>A0A1Y4STP1</accession>
<evidence type="ECO:0000256" key="5">
    <source>
        <dbReference type="ARBA" id="ARBA00023163"/>
    </source>
</evidence>
<dbReference type="PANTHER" id="PTHR48111:SF1">
    <property type="entry name" value="TWO-COMPONENT RESPONSE REGULATOR ORR33"/>
    <property type="match status" value="1"/>
</dbReference>
<dbReference type="PROSITE" id="PS51755">
    <property type="entry name" value="OMPR_PHOB"/>
    <property type="match status" value="1"/>
</dbReference>
<feature type="DNA-binding region" description="OmpR/PhoB-type" evidence="7">
    <location>
        <begin position="127"/>
        <end position="226"/>
    </location>
</feature>
<dbReference type="Gene3D" id="3.40.50.2300">
    <property type="match status" value="1"/>
</dbReference>
<dbReference type="InterPro" id="IPR001789">
    <property type="entry name" value="Sig_transdc_resp-reg_receiver"/>
</dbReference>
<dbReference type="RefSeq" id="WP_087359208.1">
    <property type="nucleotide sequence ID" value="NZ_NFLJ01000034.1"/>
</dbReference>
<keyword evidence="11" id="KW-1185">Reference proteome</keyword>
<protein>
    <submittedName>
        <fullName evidence="10">DNA-binding response regulator</fullName>
    </submittedName>
</protein>
<dbReference type="GO" id="GO:0000156">
    <property type="term" value="F:phosphorelay response regulator activity"/>
    <property type="evidence" value="ECO:0007669"/>
    <property type="project" value="TreeGrafter"/>
</dbReference>
<dbReference type="CDD" id="cd00383">
    <property type="entry name" value="trans_reg_C"/>
    <property type="match status" value="1"/>
</dbReference>
<dbReference type="GO" id="GO:0006355">
    <property type="term" value="P:regulation of DNA-templated transcription"/>
    <property type="evidence" value="ECO:0007669"/>
    <property type="project" value="InterPro"/>
</dbReference>
<keyword evidence="2" id="KW-0902">Two-component regulatory system</keyword>
<organism evidence="10 11">
    <name type="scientific">Massilimicrobiota timonensis</name>
    <dbReference type="NCBI Taxonomy" id="1776392"/>
    <lineage>
        <taxon>Bacteria</taxon>
        <taxon>Bacillati</taxon>
        <taxon>Bacillota</taxon>
        <taxon>Erysipelotrichia</taxon>
        <taxon>Erysipelotrichales</taxon>
        <taxon>Erysipelotrichaceae</taxon>
        <taxon>Massilimicrobiota</taxon>
    </lineage>
</organism>
<dbReference type="OrthoDB" id="9811749at2"/>
<keyword evidence="5" id="KW-0804">Transcription</keyword>
<reference evidence="10 11" key="1">
    <citation type="journal article" date="2018" name="BMC Genomics">
        <title>Whole genome sequencing and function prediction of 133 gut anaerobes isolated from chicken caecum in pure cultures.</title>
        <authorList>
            <person name="Medvecky M."/>
            <person name="Cejkova D."/>
            <person name="Polansky O."/>
            <person name="Karasova D."/>
            <person name="Kubasova T."/>
            <person name="Cizek A."/>
            <person name="Rychlik I."/>
        </authorList>
    </citation>
    <scope>NUCLEOTIDE SEQUENCE [LARGE SCALE GENOMIC DNA]</scope>
    <source>
        <strain evidence="10 11">An13</strain>
    </source>
</reference>
<dbReference type="Pfam" id="PF00486">
    <property type="entry name" value="Trans_reg_C"/>
    <property type="match status" value="1"/>
</dbReference>
<dbReference type="Proteomes" id="UP000195305">
    <property type="component" value="Unassembled WGS sequence"/>
</dbReference>
<dbReference type="AlphaFoldDB" id="A0A1Y4STP1"/>
<dbReference type="PANTHER" id="PTHR48111">
    <property type="entry name" value="REGULATOR OF RPOS"/>
    <property type="match status" value="1"/>
</dbReference>
<evidence type="ECO:0000256" key="3">
    <source>
        <dbReference type="ARBA" id="ARBA00023015"/>
    </source>
</evidence>
<evidence type="ECO:0000256" key="4">
    <source>
        <dbReference type="ARBA" id="ARBA00023125"/>
    </source>
</evidence>
<proteinExistence type="predicted"/>
<feature type="domain" description="Response regulatory" evidence="8">
    <location>
        <begin position="6"/>
        <end position="119"/>
    </location>
</feature>
<dbReference type="GO" id="GO:0005829">
    <property type="term" value="C:cytosol"/>
    <property type="evidence" value="ECO:0007669"/>
    <property type="project" value="TreeGrafter"/>
</dbReference>
<comment type="caution">
    <text evidence="10">The sequence shown here is derived from an EMBL/GenBank/DDBJ whole genome shotgun (WGS) entry which is preliminary data.</text>
</comment>
<evidence type="ECO:0000313" key="11">
    <source>
        <dbReference type="Proteomes" id="UP000195305"/>
    </source>
</evidence>
<dbReference type="InterPro" id="IPR001867">
    <property type="entry name" value="OmpR/PhoB-type_DNA-bd"/>
</dbReference>
<evidence type="ECO:0000256" key="2">
    <source>
        <dbReference type="ARBA" id="ARBA00023012"/>
    </source>
</evidence>
<dbReference type="PROSITE" id="PS50110">
    <property type="entry name" value="RESPONSE_REGULATORY"/>
    <property type="match status" value="1"/>
</dbReference>
<keyword evidence="1" id="KW-0597">Phosphoprotein</keyword>
<name>A0A1Y4STP1_9FIRM</name>
<dbReference type="SMART" id="SM00448">
    <property type="entry name" value="REC"/>
    <property type="match status" value="1"/>
</dbReference>
<evidence type="ECO:0000259" key="8">
    <source>
        <dbReference type="PROSITE" id="PS50110"/>
    </source>
</evidence>
<dbReference type="Pfam" id="PF00072">
    <property type="entry name" value="Response_reg"/>
    <property type="match status" value="1"/>
</dbReference>
<comment type="caution">
    <text evidence="6">Lacks conserved residue(s) required for the propagation of feature annotation.</text>
</comment>
<dbReference type="GO" id="GO:0032993">
    <property type="term" value="C:protein-DNA complex"/>
    <property type="evidence" value="ECO:0007669"/>
    <property type="project" value="TreeGrafter"/>
</dbReference>
<evidence type="ECO:0000256" key="6">
    <source>
        <dbReference type="PROSITE-ProRule" id="PRU00169"/>
    </source>
</evidence>
<dbReference type="InterPro" id="IPR039420">
    <property type="entry name" value="WalR-like"/>
</dbReference>
<evidence type="ECO:0000256" key="1">
    <source>
        <dbReference type="ARBA" id="ARBA00022553"/>
    </source>
</evidence>
<keyword evidence="3" id="KW-0805">Transcription regulation</keyword>
<dbReference type="Gene3D" id="1.10.10.10">
    <property type="entry name" value="Winged helix-like DNA-binding domain superfamily/Winged helix DNA-binding domain"/>
    <property type="match status" value="1"/>
</dbReference>
<dbReference type="InterPro" id="IPR036388">
    <property type="entry name" value="WH-like_DNA-bd_sf"/>
</dbReference>
<dbReference type="SUPFAM" id="SSF52172">
    <property type="entry name" value="CheY-like"/>
    <property type="match status" value="1"/>
</dbReference>
<evidence type="ECO:0000259" key="9">
    <source>
        <dbReference type="PROSITE" id="PS51755"/>
    </source>
</evidence>
<dbReference type="GO" id="GO:0000976">
    <property type="term" value="F:transcription cis-regulatory region binding"/>
    <property type="evidence" value="ECO:0007669"/>
    <property type="project" value="TreeGrafter"/>
</dbReference>
<keyword evidence="4 7" id="KW-0238">DNA-binding</keyword>
<dbReference type="EMBL" id="NFLJ01000034">
    <property type="protein sequence ID" value="OUQ33268.1"/>
    <property type="molecule type" value="Genomic_DNA"/>
</dbReference>
<gene>
    <name evidence="10" type="ORF">B5E75_11045</name>
</gene>
<dbReference type="InterPro" id="IPR011006">
    <property type="entry name" value="CheY-like_superfamily"/>
</dbReference>
<sequence length="226" mass="26289">MFGQFKALIIHSHQDFNNQIKDYLESKDYICQQVITYKNLENYFENQIYDCVIIEDNFPRIRIRDFLVQIKLHGQPIVIVLSDALAPDYLESLLNAGADDYLTEPFALKDLDIKIQSVYKNGILKPRRIYRFKDIVMDTTARTCSCHGKALTLTKNEYKLLSILIAHPYQPFGVSYLFEQVWGSSTYEDGTSIPALISNVIMKLRLANNEQEYIKRFGKDSYKMAF</sequence>
<evidence type="ECO:0000256" key="7">
    <source>
        <dbReference type="PROSITE-ProRule" id="PRU01091"/>
    </source>
</evidence>